<evidence type="ECO:0000256" key="2">
    <source>
        <dbReference type="ARBA" id="ARBA00022801"/>
    </source>
</evidence>
<reference evidence="6" key="1">
    <citation type="submission" date="2018-05" db="EMBL/GenBank/DDBJ databases">
        <authorList>
            <person name="Lanie J.A."/>
            <person name="Ng W.-L."/>
            <person name="Kazmierczak K.M."/>
            <person name="Andrzejewski T.M."/>
            <person name="Davidsen T.M."/>
            <person name="Wayne K.J."/>
            <person name="Tettelin H."/>
            <person name="Glass J.I."/>
            <person name="Rusch D."/>
            <person name="Podicherti R."/>
            <person name="Tsui H.-C.T."/>
            <person name="Winkler M.E."/>
        </authorList>
    </citation>
    <scope>NUCLEOTIDE SEQUENCE</scope>
</reference>
<evidence type="ECO:0000256" key="4">
    <source>
        <dbReference type="ARBA" id="ARBA00023239"/>
    </source>
</evidence>
<dbReference type="EMBL" id="UINC01003728">
    <property type="protein sequence ID" value="SVA08771.1"/>
    <property type="molecule type" value="Genomic_DNA"/>
</dbReference>
<keyword evidence="1" id="KW-0479">Metal-binding</keyword>
<accession>A0A381SZP0</accession>
<keyword evidence="3" id="KW-0464">Manganese</keyword>
<evidence type="ECO:0000256" key="1">
    <source>
        <dbReference type="ARBA" id="ARBA00022723"/>
    </source>
</evidence>
<dbReference type="AlphaFoldDB" id="A0A381SZP0"/>
<sequence>VIVVGDEVRAAISAKKAVVALESTIFSTLGLPAPANSEALARCTKAVRKAGAVPALTAVVDGVIWAGLPDEMQELVLNASVKVAARDLGVASARRLSAGVTTVSASVVIADQVGIEVFATGGIGGVHRDAEITGDISADLDAIAHHGVTVVSAGAKAFLDLPRTLEYLETRSVPVIGWRTDHFPAFYTQSSGLDVPYRVDDAKSVARIHVARRELGQGGTLLAVPIPTHAELDGQRIAEAIEEGLRQVDGRQLSGPQVTPAVLAEIEKATGGESVDANLALAENNAEVAAKVAFEIAQL</sequence>
<dbReference type="GO" id="GO:0005737">
    <property type="term" value="C:cytoplasm"/>
    <property type="evidence" value="ECO:0007669"/>
    <property type="project" value="TreeGrafter"/>
</dbReference>
<dbReference type="PANTHER" id="PTHR42909:SF1">
    <property type="entry name" value="CARBOHYDRATE KINASE PFKB DOMAIN-CONTAINING PROTEIN"/>
    <property type="match status" value="1"/>
</dbReference>
<gene>
    <name evidence="6" type="ORF">METZ01_LOCUS61625</name>
</gene>
<dbReference type="InterPro" id="IPR022830">
    <property type="entry name" value="Indigdn_synthA-like"/>
</dbReference>
<dbReference type="Pfam" id="PF04227">
    <property type="entry name" value="Indigoidine_A"/>
    <property type="match status" value="1"/>
</dbReference>
<dbReference type="GO" id="GO:0016798">
    <property type="term" value="F:hydrolase activity, acting on glycosyl bonds"/>
    <property type="evidence" value="ECO:0007669"/>
    <property type="project" value="UniProtKB-KW"/>
</dbReference>
<keyword evidence="4" id="KW-0456">Lyase</keyword>
<dbReference type="SUPFAM" id="SSF110581">
    <property type="entry name" value="Indigoidine synthase A-like"/>
    <property type="match status" value="1"/>
</dbReference>
<protein>
    <recommendedName>
        <fullName evidence="7">Pseudouridine-5'-phosphate glycosidase</fullName>
    </recommendedName>
</protein>
<evidence type="ECO:0000313" key="6">
    <source>
        <dbReference type="EMBL" id="SVA08771.1"/>
    </source>
</evidence>
<evidence type="ECO:0000256" key="3">
    <source>
        <dbReference type="ARBA" id="ARBA00023211"/>
    </source>
</evidence>
<dbReference type="PANTHER" id="PTHR42909">
    <property type="entry name" value="ZGC:136858"/>
    <property type="match status" value="1"/>
</dbReference>
<keyword evidence="5" id="KW-0326">Glycosidase</keyword>
<feature type="non-terminal residue" evidence="6">
    <location>
        <position position="1"/>
    </location>
</feature>
<name>A0A381SZP0_9ZZZZ</name>
<dbReference type="InterPro" id="IPR007342">
    <property type="entry name" value="PsuG"/>
</dbReference>
<proteinExistence type="predicted"/>
<evidence type="ECO:0008006" key="7">
    <source>
        <dbReference type="Google" id="ProtNLM"/>
    </source>
</evidence>
<dbReference type="GO" id="GO:0004730">
    <property type="term" value="F:pseudouridylate synthase activity"/>
    <property type="evidence" value="ECO:0007669"/>
    <property type="project" value="InterPro"/>
</dbReference>
<organism evidence="6">
    <name type="scientific">marine metagenome</name>
    <dbReference type="NCBI Taxonomy" id="408172"/>
    <lineage>
        <taxon>unclassified sequences</taxon>
        <taxon>metagenomes</taxon>
        <taxon>ecological metagenomes</taxon>
    </lineage>
</organism>
<dbReference type="Gene3D" id="3.40.1790.10">
    <property type="entry name" value="Indigoidine synthase domain"/>
    <property type="match status" value="1"/>
</dbReference>
<keyword evidence="2" id="KW-0378">Hydrolase</keyword>
<dbReference type="GO" id="GO:0046872">
    <property type="term" value="F:metal ion binding"/>
    <property type="evidence" value="ECO:0007669"/>
    <property type="project" value="UniProtKB-KW"/>
</dbReference>
<evidence type="ECO:0000256" key="5">
    <source>
        <dbReference type="ARBA" id="ARBA00023295"/>
    </source>
</evidence>